<dbReference type="AlphaFoldDB" id="A0AAD5US30"/>
<protein>
    <submittedName>
        <fullName evidence="1">Uncharacterized protein</fullName>
    </submittedName>
</protein>
<organism evidence="1 2">
    <name type="scientific">Meripilus lineatus</name>
    <dbReference type="NCBI Taxonomy" id="2056292"/>
    <lineage>
        <taxon>Eukaryota</taxon>
        <taxon>Fungi</taxon>
        <taxon>Dikarya</taxon>
        <taxon>Basidiomycota</taxon>
        <taxon>Agaricomycotina</taxon>
        <taxon>Agaricomycetes</taxon>
        <taxon>Polyporales</taxon>
        <taxon>Meripilaceae</taxon>
        <taxon>Meripilus</taxon>
    </lineage>
</organism>
<accession>A0AAD5US30</accession>
<evidence type="ECO:0000313" key="1">
    <source>
        <dbReference type="EMBL" id="KAJ3474268.1"/>
    </source>
</evidence>
<dbReference type="Proteomes" id="UP001212997">
    <property type="component" value="Unassembled WGS sequence"/>
</dbReference>
<reference evidence="1" key="1">
    <citation type="submission" date="2022-07" db="EMBL/GenBank/DDBJ databases">
        <title>Genome Sequence of Physisporinus lineatus.</title>
        <authorList>
            <person name="Buettner E."/>
        </authorList>
    </citation>
    <scope>NUCLEOTIDE SEQUENCE</scope>
    <source>
        <strain evidence="1">VT162</strain>
    </source>
</reference>
<gene>
    <name evidence="1" type="ORF">NLI96_g12554</name>
</gene>
<comment type="caution">
    <text evidence="1">The sequence shown here is derived from an EMBL/GenBank/DDBJ whole genome shotgun (WGS) entry which is preliminary data.</text>
</comment>
<name>A0AAD5US30_9APHY</name>
<dbReference type="EMBL" id="JANAWD010001105">
    <property type="protein sequence ID" value="KAJ3474268.1"/>
    <property type="molecule type" value="Genomic_DNA"/>
</dbReference>
<sequence>MTFVPQPVLDCIQVEVKSDGRFGVEDSIQWPQLFSAEYLHYPLILRRPSDPNDHRQAIWWNPTRRNFILIHGSAVSFLGTLAAEPRLRLEQLVRQKCLDIESFCNRRGGPPTHINFCELSMRAAMSCLSFPSTYRDLVVQVTNVQQYWLESEAFLEYLNIYKPKFLLPRTTLTSAEPASERFMGTYTADPIVAFKLFTAGIPVWLVQSPHVITSEISMKEIVSLSRPSNIKVGHQDFGQVVYVGQVGAHHHTAVNRGGHTYMDIPKVFLSKNNQIRPTAGTSHISNMNMISSQLTSSSGQASGSQASYSKQVAKASIRANHAPYQRHKRSPKAAPAVLVVSQRDKFIEEPHPLFPPSIPVWTNCLARVDRQATPLGRMLYFVPEPALLVGPSSHASKPRYFQNWLKGHEPWLYLLTYPTFVQGPIHQQWWRNYLNHENLNEAANQTTHMAKEKAEVLTLFQTISTEGGLHIRGEEAEFYGRAFPLESLDQHLCQQVVWEVYEMEFRLELWALDKILCPCPSQSLYAQQSFEYEHLNLLSRIFGNSGQIRLANLPTGDHGLAAKDPEARIPALEAFRSVLIRWPGVPNALQRAFSNNRPSQQVEELEQVAVEFYLHQFYIHSSCAAIVPHQFPA</sequence>
<evidence type="ECO:0000313" key="2">
    <source>
        <dbReference type="Proteomes" id="UP001212997"/>
    </source>
</evidence>
<keyword evidence="2" id="KW-1185">Reference proteome</keyword>
<proteinExistence type="predicted"/>